<dbReference type="Proteomes" id="UP000257109">
    <property type="component" value="Unassembled WGS sequence"/>
</dbReference>
<dbReference type="Gene3D" id="1.10.340.70">
    <property type="match status" value="1"/>
</dbReference>
<feature type="domain" description="Reverse transcriptase/retrotransposon-derived protein RNase H-like" evidence="2">
    <location>
        <begin position="51"/>
        <end position="123"/>
    </location>
</feature>
<evidence type="ECO:0000256" key="1">
    <source>
        <dbReference type="SAM" id="MobiDB-lite"/>
    </source>
</evidence>
<feature type="domain" description="Integrase zinc-binding" evidence="3">
    <location>
        <begin position="219"/>
        <end position="273"/>
    </location>
</feature>
<evidence type="ECO:0000259" key="2">
    <source>
        <dbReference type="Pfam" id="PF17919"/>
    </source>
</evidence>
<feature type="region of interest" description="Disordered" evidence="1">
    <location>
        <begin position="744"/>
        <end position="769"/>
    </location>
</feature>
<feature type="compositionally biased region" description="Low complexity" evidence="1">
    <location>
        <begin position="753"/>
        <end position="769"/>
    </location>
</feature>
<dbReference type="AlphaFoldDB" id="A0A371GJC8"/>
<dbReference type="OrthoDB" id="1434734at2759"/>
<organism evidence="4 5">
    <name type="scientific">Mucuna pruriens</name>
    <name type="common">Velvet bean</name>
    <name type="synonym">Dolichos pruriens</name>
    <dbReference type="NCBI Taxonomy" id="157652"/>
    <lineage>
        <taxon>Eukaryota</taxon>
        <taxon>Viridiplantae</taxon>
        <taxon>Streptophyta</taxon>
        <taxon>Embryophyta</taxon>
        <taxon>Tracheophyta</taxon>
        <taxon>Spermatophyta</taxon>
        <taxon>Magnoliopsida</taxon>
        <taxon>eudicotyledons</taxon>
        <taxon>Gunneridae</taxon>
        <taxon>Pentapetalae</taxon>
        <taxon>rosids</taxon>
        <taxon>fabids</taxon>
        <taxon>Fabales</taxon>
        <taxon>Fabaceae</taxon>
        <taxon>Papilionoideae</taxon>
        <taxon>50 kb inversion clade</taxon>
        <taxon>NPAAA clade</taxon>
        <taxon>indigoferoid/millettioid clade</taxon>
        <taxon>Phaseoleae</taxon>
        <taxon>Mucuna</taxon>
    </lineage>
</organism>
<comment type="caution">
    <text evidence="4">The sequence shown here is derived from an EMBL/GenBank/DDBJ whole genome shotgun (WGS) entry which is preliminary data.</text>
</comment>
<evidence type="ECO:0000313" key="5">
    <source>
        <dbReference type="Proteomes" id="UP000257109"/>
    </source>
</evidence>
<dbReference type="Pfam" id="PF17919">
    <property type="entry name" value="RT_RNaseH_2"/>
    <property type="match status" value="1"/>
</dbReference>
<evidence type="ECO:0000259" key="3">
    <source>
        <dbReference type="Pfam" id="PF17921"/>
    </source>
</evidence>
<evidence type="ECO:0000313" key="4">
    <source>
        <dbReference type="EMBL" id="RDX90644.1"/>
    </source>
</evidence>
<dbReference type="InterPro" id="IPR041577">
    <property type="entry name" value="RT_RNaseH_2"/>
</dbReference>
<dbReference type="InterPro" id="IPR043502">
    <property type="entry name" value="DNA/RNA_pol_sf"/>
</dbReference>
<dbReference type="InterPro" id="IPR041588">
    <property type="entry name" value="Integrase_H2C2"/>
</dbReference>
<dbReference type="Pfam" id="PF17921">
    <property type="entry name" value="Integrase_H2C2"/>
    <property type="match status" value="1"/>
</dbReference>
<dbReference type="PANTHER" id="PTHR35046:SF9">
    <property type="entry name" value="RNA-DIRECTED DNA POLYMERASE"/>
    <property type="match status" value="1"/>
</dbReference>
<gene>
    <name evidence="4" type="primary">Tf2-6</name>
    <name evidence="4" type="ORF">CR513_27465</name>
</gene>
<reference evidence="4" key="1">
    <citation type="submission" date="2018-05" db="EMBL/GenBank/DDBJ databases">
        <title>Draft genome of Mucuna pruriens seed.</title>
        <authorList>
            <person name="Nnadi N.E."/>
            <person name="Vos R."/>
            <person name="Hasami M.H."/>
            <person name="Devisetty U.K."/>
            <person name="Aguiy J.C."/>
        </authorList>
    </citation>
    <scope>NUCLEOTIDE SEQUENCE [LARGE SCALE GENOMIC DNA]</scope>
    <source>
        <strain evidence="4">JCA_2017</strain>
    </source>
</reference>
<proteinExistence type="predicted"/>
<dbReference type="SUPFAM" id="SSF56672">
    <property type="entry name" value="DNA/RNA polymerases"/>
    <property type="match status" value="1"/>
</dbReference>
<sequence>MPFGLTNAPINFMRLMNHVLRSLVEKCTFCTSEVVFLWFVVSSHGIKYLVAPTLPLLNFEKPFELECDASNVGVGVVLLQEGHPIAYFSAFQLIYSTYDKELYALVKALHVWQHYLSPKEFLVEFLEQFSYVIKHKQGKANIVIIVDPRVNHALFRRNSLLAMLETKLLGFETLMDLYLVDNDFKEACELCANSVNGGFFRHEGFLFKEKKLCVPRSFIRELLVKEAREDSLIGHFREHKTFETLHEHFYWPHIRRDVPYICERCLVCRVAKSKASPLGLYTSHLIPTSPWVDISMGFVLGLPRSKGGRYFIFVMTYFIPCHIIDDAYHVANLFFKEVVRLDGLPKTISKLGTKLLFSTLPILKLMGKLNSFREEETNMNLGRHEEHGKDIEHMEDFAFDLELHKGARLFYMMLKEGSIYSFASTELICHPFEGMLHNLEQLVAFSMKLMSVMTCTPNTSQKISISSTTAFFQKLFSKLMLIDCDPLEICYATEIDFWRENQAQVPLGQEFSYQVGSNEGASSNGDFPLKSITAIFKQNFNSPIMLISNSSYISFEISLHKFISSSKNNIINLRVIKVNMDGILQRLKFYSYKLYTLEVLKYPKKVPLSNLESKFPRFSPEMFGCGVIIQHCSKHLLERPIFPLNNTILLREDSKRLMLVSKLPPKVMYPPDLGWRSWNIDLSPIMFREHPLSRNLDLLGSFAISLGNVGRSSKITSSSPSLSNSTSTMRYKLASPSSLSSSIEDSSRSFHMNDNSSSLESSSSEASSNDSSTLKALDDVFLKTSLFLVLHLLTARSCGLSSFQGDPFFI</sequence>
<name>A0A371GJC8_MUCPR</name>
<protein>
    <submittedName>
        <fullName evidence="4">Tf2-6</fullName>
    </submittedName>
</protein>
<dbReference type="EMBL" id="QJKJ01005334">
    <property type="protein sequence ID" value="RDX90644.1"/>
    <property type="molecule type" value="Genomic_DNA"/>
</dbReference>
<accession>A0A371GJC8</accession>
<keyword evidence="5" id="KW-1185">Reference proteome</keyword>
<dbReference type="PANTHER" id="PTHR35046">
    <property type="entry name" value="ZINC KNUCKLE (CCHC-TYPE) FAMILY PROTEIN"/>
    <property type="match status" value="1"/>
</dbReference>
<feature type="non-terminal residue" evidence="4">
    <location>
        <position position="1"/>
    </location>
</feature>